<reference evidence="1 2" key="1">
    <citation type="journal article" date="2009" name="Stand. Genomic Sci.">
        <title>Complete genome sequence of Slackia heliotrinireducens type strain (RHS 1).</title>
        <authorList>
            <person name="Pukall R."/>
            <person name="Lapidus A."/>
            <person name="Nolan M."/>
            <person name="Copeland A."/>
            <person name="Glavina Del Rio T."/>
            <person name="Lucas S."/>
            <person name="Chen F."/>
            <person name="Tice H."/>
            <person name="Cheng J.F."/>
            <person name="Chertkov O."/>
            <person name="Bruce D."/>
            <person name="Goodwin L."/>
            <person name="Kuske C."/>
            <person name="Brettin T."/>
            <person name="Detter J.C."/>
            <person name="Han C."/>
            <person name="Pitluck S."/>
            <person name="Pati A."/>
            <person name="Mavrommatis K."/>
            <person name="Ivanova N."/>
            <person name="Ovchinnikova G."/>
            <person name="Chen A."/>
            <person name="Palaniappan K."/>
            <person name="Schneider S."/>
            <person name="Rohde M."/>
            <person name="Chain P."/>
            <person name="D'haeseleer P."/>
            <person name="Goker M."/>
            <person name="Bristow J."/>
            <person name="Eisen J.A."/>
            <person name="Markowitz V."/>
            <person name="Kyrpides N.C."/>
            <person name="Klenk H.P."/>
            <person name="Hugenholtz P."/>
        </authorList>
    </citation>
    <scope>NUCLEOTIDE SEQUENCE [LARGE SCALE GENOMIC DNA]</scope>
    <source>
        <strain evidence="2">ATCC 29202 / DSM 20476 / NCTC 11029 / RHS 1</strain>
    </source>
</reference>
<sequence length="88" mass="10085">MSWTNLKLGSFWQGSWPEHVDVMSPDCEQHVNYVPLVPWDGERYHCIHCGAELHGYQRRCACGQRIYGYEDNGARAVLDACELRGDAE</sequence>
<dbReference type="HOGENOM" id="CLU_2467357_0_0_11"/>
<keyword evidence="2" id="KW-1185">Reference proteome</keyword>
<dbReference type="KEGG" id="shi:Shel_15690"/>
<gene>
    <name evidence="1" type="ordered locus">Shel_15690</name>
</gene>
<dbReference type="AlphaFoldDB" id="C7N6Q3"/>
<proteinExistence type="predicted"/>
<organism evidence="1 2">
    <name type="scientific">Slackia heliotrinireducens (strain ATCC 29202 / DSM 20476 / NCTC 11029 / RHS 1)</name>
    <name type="common">Peptococcus heliotrinreducens</name>
    <dbReference type="NCBI Taxonomy" id="471855"/>
    <lineage>
        <taxon>Bacteria</taxon>
        <taxon>Bacillati</taxon>
        <taxon>Actinomycetota</taxon>
        <taxon>Coriobacteriia</taxon>
        <taxon>Eggerthellales</taxon>
        <taxon>Eggerthellaceae</taxon>
        <taxon>Slackia</taxon>
    </lineage>
</organism>
<accession>C7N6Q3</accession>
<evidence type="ECO:0000313" key="2">
    <source>
        <dbReference type="Proteomes" id="UP000002026"/>
    </source>
</evidence>
<name>C7N6Q3_SLAHD</name>
<evidence type="ECO:0000313" key="1">
    <source>
        <dbReference type="EMBL" id="ACV22588.1"/>
    </source>
</evidence>
<dbReference type="EMBL" id="CP001684">
    <property type="protein sequence ID" value="ACV22588.1"/>
    <property type="molecule type" value="Genomic_DNA"/>
</dbReference>
<protein>
    <submittedName>
        <fullName evidence="1">Uncharacterized protein</fullName>
    </submittedName>
</protein>
<dbReference type="Proteomes" id="UP000002026">
    <property type="component" value="Chromosome"/>
</dbReference>
<dbReference type="STRING" id="471855.Shel_15690"/>